<dbReference type="SUPFAM" id="SSF56112">
    <property type="entry name" value="Protein kinase-like (PK-like)"/>
    <property type="match status" value="1"/>
</dbReference>
<feature type="region of interest" description="Disordered" evidence="1">
    <location>
        <begin position="1"/>
        <end position="25"/>
    </location>
</feature>
<dbReference type="Gene3D" id="1.10.510.10">
    <property type="entry name" value="Transferase(Phosphotransferase) domain 1"/>
    <property type="match status" value="1"/>
</dbReference>
<evidence type="ECO:0008006" key="4">
    <source>
        <dbReference type="Google" id="ProtNLM"/>
    </source>
</evidence>
<proteinExistence type="predicted"/>
<dbReference type="OrthoDB" id="5979581at2759"/>
<dbReference type="AlphaFoldDB" id="A0A3N4IAU2"/>
<dbReference type="InterPro" id="IPR011009">
    <property type="entry name" value="Kinase-like_dom_sf"/>
</dbReference>
<evidence type="ECO:0000313" key="3">
    <source>
        <dbReference type="Proteomes" id="UP000275078"/>
    </source>
</evidence>
<keyword evidence="3" id="KW-1185">Reference proteome</keyword>
<gene>
    <name evidence="2" type="ORF">BJ508DRAFT_360635</name>
</gene>
<protein>
    <recommendedName>
        <fullName evidence="4">Protein kinase domain-containing protein</fullName>
    </recommendedName>
</protein>
<evidence type="ECO:0000313" key="2">
    <source>
        <dbReference type="EMBL" id="RPA83192.1"/>
    </source>
</evidence>
<name>A0A3N4IAU2_ASCIM</name>
<organism evidence="2 3">
    <name type="scientific">Ascobolus immersus RN42</name>
    <dbReference type="NCBI Taxonomy" id="1160509"/>
    <lineage>
        <taxon>Eukaryota</taxon>
        <taxon>Fungi</taxon>
        <taxon>Dikarya</taxon>
        <taxon>Ascomycota</taxon>
        <taxon>Pezizomycotina</taxon>
        <taxon>Pezizomycetes</taxon>
        <taxon>Pezizales</taxon>
        <taxon>Ascobolaceae</taxon>
        <taxon>Ascobolus</taxon>
    </lineage>
</organism>
<dbReference type="Proteomes" id="UP000275078">
    <property type="component" value="Unassembled WGS sequence"/>
</dbReference>
<feature type="compositionally biased region" description="Polar residues" evidence="1">
    <location>
        <begin position="7"/>
        <end position="18"/>
    </location>
</feature>
<evidence type="ECO:0000256" key="1">
    <source>
        <dbReference type="SAM" id="MobiDB-lite"/>
    </source>
</evidence>
<dbReference type="STRING" id="1160509.A0A3N4IAU2"/>
<dbReference type="EMBL" id="ML119666">
    <property type="protein sequence ID" value="RPA83192.1"/>
    <property type="molecule type" value="Genomic_DNA"/>
</dbReference>
<dbReference type="Gene3D" id="3.30.200.20">
    <property type="entry name" value="Phosphorylase Kinase, domain 1"/>
    <property type="match status" value="1"/>
</dbReference>
<reference evidence="2 3" key="1">
    <citation type="journal article" date="2018" name="Nat. Ecol. Evol.">
        <title>Pezizomycetes genomes reveal the molecular basis of ectomycorrhizal truffle lifestyle.</title>
        <authorList>
            <person name="Murat C."/>
            <person name="Payen T."/>
            <person name="Noel B."/>
            <person name="Kuo A."/>
            <person name="Morin E."/>
            <person name="Chen J."/>
            <person name="Kohler A."/>
            <person name="Krizsan K."/>
            <person name="Balestrini R."/>
            <person name="Da Silva C."/>
            <person name="Montanini B."/>
            <person name="Hainaut M."/>
            <person name="Levati E."/>
            <person name="Barry K.W."/>
            <person name="Belfiori B."/>
            <person name="Cichocki N."/>
            <person name="Clum A."/>
            <person name="Dockter R.B."/>
            <person name="Fauchery L."/>
            <person name="Guy J."/>
            <person name="Iotti M."/>
            <person name="Le Tacon F."/>
            <person name="Lindquist E.A."/>
            <person name="Lipzen A."/>
            <person name="Malagnac F."/>
            <person name="Mello A."/>
            <person name="Molinier V."/>
            <person name="Miyauchi S."/>
            <person name="Poulain J."/>
            <person name="Riccioni C."/>
            <person name="Rubini A."/>
            <person name="Sitrit Y."/>
            <person name="Splivallo R."/>
            <person name="Traeger S."/>
            <person name="Wang M."/>
            <person name="Zifcakova L."/>
            <person name="Wipf D."/>
            <person name="Zambonelli A."/>
            <person name="Paolocci F."/>
            <person name="Nowrousian M."/>
            <person name="Ottonello S."/>
            <person name="Baldrian P."/>
            <person name="Spatafora J.W."/>
            <person name="Henrissat B."/>
            <person name="Nagy L.G."/>
            <person name="Aury J.M."/>
            <person name="Wincker P."/>
            <person name="Grigoriev I.V."/>
            <person name="Bonfante P."/>
            <person name="Martin F.M."/>
        </authorList>
    </citation>
    <scope>NUCLEOTIDE SEQUENCE [LARGE SCALE GENOMIC DNA]</scope>
    <source>
        <strain evidence="2 3">RN42</strain>
    </source>
</reference>
<sequence>MSGPEFSLSTPGADSTQTENKKTKISTSTFQPLARPVYTEDEMEMEARGYLNLTEPSAVFIAYWASQGRVYIPVSHSFEGSGGPQYGYNCNDAEEFANLGIHPLDLNDIIDGGKYRYRVYERYGFDQDQWWIVEELNNTGNVLRKLEITNGKLDEKQKRKLEETQRCYQFLMDEQKKDPLSGVRYMDVPFDCFWIDGPNGTHFCSIWDVQTCHFYDFEDNSSFIGDVVRQRRMVVEVAKALDWLHSKGVVHSAVCYGAITIAPLDAWRWTDAQVREKVNCFGIDGAMEDLDFTRFTIPVRRIDGAPITENTVPKRITLVNTVPYRECMWRYHVREDSYPFTSEPTAKLRLWCSPTFADPIIGNLDATEYVGRVVENVAPERLLGLPASIATDVWSLGSTLVPFLGRSTSSSLLSYFTSGDLGDRRRMAFAELVAFTREYPPEYIKTALEPAVLELVGADNFDGLVSWLVACMIKGRWKDVGEEHDVNLRKRWSLRDRLEEMKVLDVEEAAEVIERTWRLKPEERCSAREVVNLLPESWGKVPRYEGPVPTWWSRGKVRDSGSELR</sequence>
<accession>A0A3N4IAU2</accession>